<feature type="region of interest" description="Disordered" evidence="1">
    <location>
        <begin position="1"/>
        <end position="46"/>
    </location>
</feature>
<feature type="non-terminal residue" evidence="2">
    <location>
        <position position="176"/>
    </location>
</feature>
<evidence type="ECO:0000313" key="3">
    <source>
        <dbReference type="Proteomes" id="UP000569732"/>
    </source>
</evidence>
<dbReference type="EMBL" id="JACCKB010000554">
    <property type="protein sequence ID" value="NYZ70489.1"/>
    <property type="molecule type" value="Genomic_DNA"/>
</dbReference>
<comment type="caution">
    <text evidence="2">The sequence shown here is derived from an EMBL/GenBank/DDBJ whole genome shotgun (WGS) entry which is preliminary data.</text>
</comment>
<organism evidence="2 3">
    <name type="scientific">Spartinivicinus marinus</name>
    <dbReference type="NCBI Taxonomy" id="2994442"/>
    <lineage>
        <taxon>Bacteria</taxon>
        <taxon>Pseudomonadati</taxon>
        <taxon>Pseudomonadota</taxon>
        <taxon>Gammaproteobacteria</taxon>
        <taxon>Oceanospirillales</taxon>
        <taxon>Zooshikellaceae</taxon>
        <taxon>Spartinivicinus</taxon>
    </lineage>
</organism>
<reference evidence="2 3" key="1">
    <citation type="submission" date="2020-07" db="EMBL/GenBank/DDBJ databases">
        <title>Endozoicomonas sp. nov., isolated from sediment.</title>
        <authorList>
            <person name="Gu T."/>
        </authorList>
    </citation>
    <scope>NUCLEOTIDE SEQUENCE [LARGE SCALE GENOMIC DNA]</scope>
    <source>
        <strain evidence="2 3">SM1973</strain>
    </source>
</reference>
<protein>
    <submittedName>
        <fullName evidence="2">Uncharacterized protein</fullName>
    </submittedName>
</protein>
<feature type="non-terminal residue" evidence="2">
    <location>
        <position position="1"/>
    </location>
</feature>
<evidence type="ECO:0000256" key="1">
    <source>
        <dbReference type="SAM" id="MobiDB-lite"/>
    </source>
</evidence>
<proteinExistence type="predicted"/>
<feature type="compositionally biased region" description="Basic and acidic residues" evidence="1">
    <location>
        <begin position="10"/>
        <end position="25"/>
    </location>
</feature>
<keyword evidence="3" id="KW-1185">Reference proteome</keyword>
<accession>A0A853IBV0</accession>
<dbReference type="Proteomes" id="UP000569732">
    <property type="component" value="Unassembled WGS sequence"/>
</dbReference>
<dbReference type="RefSeq" id="WP_180572297.1">
    <property type="nucleotide sequence ID" value="NZ_JACCKB010000554.1"/>
</dbReference>
<sequence length="176" mass="20050">HSDPQTVNEPSEKKRIIINEHRSENEQSLITDQPTPEKPKPEQQPEMTFQEVNAFVFESIEKQYGKEFTQANESLIQSKLIDNEAYCRQNNYNPKPSMALQYVLTGIDNSLRSQYHTAKITSALDQKADAVATHQQAIASDIQRKASELQHQSRTTLEALTDTSWADGIIFDDDLE</sequence>
<evidence type="ECO:0000313" key="2">
    <source>
        <dbReference type="EMBL" id="NYZ70489.1"/>
    </source>
</evidence>
<dbReference type="AlphaFoldDB" id="A0A853IBV0"/>
<name>A0A853IBV0_9GAMM</name>
<gene>
    <name evidence="2" type="ORF">H0A36_31240</name>
</gene>